<dbReference type="SUPFAM" id="SSF56104">
    <property type="entry name" value="SAICAR synthase-like"/>
    <property type="match status" value="1"/>
</dbReference>
<feature type="region of interest" description="Disordered" evidence="5">
    <location>
        <begin position="74"/>
        <end position="101"/>
    </location>
</feature>
<dbReference type="InterPro" id="IPR005522">
    <property type="entry name" value="IPK"/>
</dbReference>
<evidence type="ECO:0000256" key="5">
    <source>
        <dbReference type="SAM" id="MobiDB-lite"/>
    </source>
</evidence>
<dbReference type="GO" id="GO:0008440">
    <property type="term" value="F:inositol-1,4,5-trisphosphate 3-kinase activity"/>
    <property type="evidence" value="ECO:0007669"/>
    <property type="project" value="TreeGrafter"/>
</dbReference>
<evidence type="ECO:0000256" key="1">
    <source>
        <dbReference type="ARBA" id="ARBA00007374"/>
    </source>
</evidence>
<reference evidence="6 7" key="1">
    <citation type="journal article" date="2023" name="Elife">
        <title>Identification of key yeast species and microbe-microbe interactions impacting larval growth of Drosophila in the wild.</title>
        <authorList>
            <person name="Mure A."/>
            <person name="Sugiura Y."/>
            <person name="Maeda R."/>
            <person name="Honda K."/>
            <person name="Sakurai N."/>
            <person name="Takahashi Y."/>
            <person name="Watada M."/>
            <person name="Katoh T."/>
            <person name="Gotoh A."/>
            <person name="Gotoh Y."/>
            <person name="Taniguchi I."/>
            <person name="Nakamura K."/>
            <person name="Hayashi T."/>
            <person name="Katayama T."/>
            <person name="Uemura T."/>
            <person name="Hattori Y."/>
        </authorList>
    </citation>
    <scope>NUCLEOTIDE SEQUENCE [LARGE SCALE GENOMIC DNA]</scope>
    <source>
        <strain evidence="6 7">SB-73</strain>
    </source>
</reference>
<sequence length="668" mass="76540">MQEVDVPLARKASQSLGVFTGLNNISDKKNQINKTPHERVCDKLAYDRFSDVFADDSCSSPVKKSIIGTNNISPFQSPANTSKCTSERLLEPNTPPDPVFLISKNKQANHNLSKTVSEATYVPHQSLKPDDTIEQDSSNEEEEGEDFEEDNANDFGSFSDTEYEGSDDDAGNKYPLSVELTPFKNKAGGHTAIFQFSHRAVCKILQNRENTFYETVEKFHKDLLAFLPKYIGVLNVRHTILSEGKYDLSDNVSEVIKHSDRPRLSEVLLDDNMHILPLSMRRECWQRSTTNLRSLRRGSHNINDEQPSMMTLNKDPLPLQQHNNDYHEQHNMRQSNLGHARFYQHDQLNYPYIDELDSNGSTTVNNELRDLVLKEVFTRDNRPPSLRRNSSSYESLDDSDTSPPPSIYCVTERFILLEDLTHNRKLPCVLDLKMGTRQYGVDASLRKQQSQISKCKSTTSRKYGVRICGMKVRSTDSDEIFFRDKYFGRRVNGIQQFNYCLMRFLYGGTVWSILKHIAKLEKRLTQLNYIINGLKNYRLYGASLLLVYDQHEQEKTDISIRLIDFAQSVTSEKFPEFAAAPPCHRNQPDIGFLLGLRTLKASFKSIYKTLTNSEFSLEHFTSLRSADYQNSLSEFNHFNAALQQLPDEPAESEEFDDSNDDSSSMFSF</sequence>
<feature type="compositionally biased region" description="Acidic residues" evidence="5">
    <location>
        <begin position="132"/>
        <end position="152"/>
    </location>
</feature>
<feature type="compositionally biased region" description="Low complexity" evidence="5">
    <location>
        <begin position="383"/>
        <end position="392"/>
    </location>
</feature>
<feature type="compositionally biased region" description="Acidic residues" evidence="5">
    <location>
        <begin position="648"/>
        <end position="660"/>
    </location>
</feature>
<dbReference type="GO" id="GO:0005634">
    <property type="term" value="C:nucleus"/>
    <property type="evidence" value="ECO:0007669"/>
    <property type="project" value="TreeGrafter"/>
</dbReference>
<proteinExistence type="inferred from homology"/>
<comment type="caution">
    <text evidence="6">The sequence shown here is derived from an EMBL/GenBank/DDBJ whole genome shotgun (WGS) entry which is preliminary data.</text>
</comment>
<dbReference type="Pfam" id="PF03770">
    <property type="entry name" value="IPK"/>
    <property type="match status" value="1"/>
</dbReference>
<keyword evidence="3 4" id="KW-0418">Kinase</keyword>
<accession>A0AAV5RNS2</accession>
<evidence type="ECO:0000313" key="6">
    <source>
        <dbReference type="EMBL" id="GMM52393.1"/>
    </source>
</evidence>
<dbReference type="Proteomes" id="UP001362899">
    <property type="component" value="Unassembled WGS sequence"/>
</dbReference>
<dbReference type="EC" id="2.7.-.-" evidence="4"/>
<comment type="similarity">
    <text evidence="1 4">Belongs to the inositol phosphokinase (IPK) family.</text>
</comment>
<name>A0AAV5RNS2_STABA</name>
<feature type="region of interest" description="Disordered" evidence="5">
    <location>
        <begin position="646"/>
        <end position="668"/>
    </location>
</feature>
<feature type="region of interest" description="Disordered" evidence="5">
    <location>
        <begin position="117"/>
        <end position="172"/>
    </location>
</feature>
<dbReference type="GO" id="GO:0005737">
    <property type="term" value="C:cytoplasm"/>
    <property type="evidence" value="ECO:0007669"/>
    <property type="project" value="TreeGrafter"/>
</dbReference>
<feature type="region of interest" description="Disordered" evidence="5">
    <location>
        <begin position="381"/>
        <end position="404"/>
    </location>
</feature>
<dbReference type="GO" id="GO:0000824">
    <property type="term" value="F:inositol-1,4,5,6-tetrakisphosphate 3-kinase activity"/>
    <property type="evidence" value="ECO:0007669"/>
    <property type="project" value="TreeGrafter"/>
</dbReference>
<organism evidence="6 7">
    <name type="scientific">Starmerella bacillaris</name>
    <name type="common">Yeast</name>
    <name type="synonym">Candida zemplinina</name>
    <dbReference type="NCBI Taxonomy" id="1247836"/>
    <lineage>
        <taxon>Eukaryota</taxon>
        <taxon>Fungi</taxon>
        <taxon>Dikarya</taxon>
        <taxon>Ascomycota</taxon>
        <taxon>Saccharomycotina</taxon>
        <taxon>Dipodascomycetes</taxon>
        <taxon>Dipodascales</taxon>
        <taxon>Trichomonascaceae</taxon>
        <taxon>Starmerella</taxon>
    </lineage>
</organism>
<dbReference type="GO" id="GO:0032958">
    <property type="term" value="P:inositol phosphate biosynthetic process"/>
    <property type="evidence" value="ECO:0007669"/>
    <property type="project" value="InterPro"/>
</dbReference>
<evidence type="ECO:0000256" key="2">
    <source>
        <dbReference type="ARBA" id="ARBA00022679"/>
    </source>
</evidence>
<dbReference type="EMBL" id="BTGC01000008">
    <property type="protein sequence ID" value="GMM52393.1"/>
    <property type="molecule type" value="Genomic_DNA"/>
</dbReference>
<dbReference type="Gene3D" id="3.30.470.160">
    <property type="entry name" value="Inositol polyphosphate kinase"/>
    <property type="match status" value="1"/>
</dbReference>
<keyword evidence="2 4" id="KW-0808">Transferase</keyword>
<dbReference type="PANTHER" id="PTHR12400:SF21">
    <property type="entry name" value="KINASE"/>
    <property type="match status" value="1"/>
</dbReference>
<evidence type="ECO:0000256" key="3">
    <source>
        <dbReference type="ARBA" id="ARBA00022777"/>
    </source>
</evidence>
<evidence type="ECO:0000256" key="4">
    <source>
        <dbReference type="RuleBase" id="RU363090"/>
    </source>
</evidence>
<feature type="compositionally biased region" description="Polar residues" evidence="5">
    <location>
        <begin position="74"/>
        <end position="84"/>
    </location>
</feature>
<dbReference type="PANTHER" id="PTHR12400">
    <property type="entry name" value="INOSITOL POLYPHOSPHATE KINASE"/>
    <property type="match status" value="1"/>
</dbReference>
<dbReference type="InterPro" id="IPR038286">
    <property type="entry name" value="IPK_sf"/>
</dbReference>
<evidence type="ECO:0000313" key="7">
    <source>
        <dbReference type="Proteomes" id="UP001362899"/>
    </source>
</evidence>
<dbReference type="AlphaFoldDB" id="A0AAV5RNS2"/>
<protein>
    <recommendedName>
        <fullName evidence="4">Kinase</fullName>
        <ecNumber evidence="4">2.7.-.-</ecNumber>
    </recommendedName>
</protein>
<dbReference type="GO" id="GO:0046854">
    <property type="term" value="P:phosphatidylinositol phosphate biosynthetic process"/>
    <property type="evidence" value="ECO:0007669"/>
    <property type="project" value="TreeGrafter"/>
</dbReference>
<keyword evidence="7" id="KW-1185">Reference proteome</keyword>
<gene>
    <name evidence="6" type="ORF">DASB73_033560</name>
</gene>